<dbReference type="AlphaFoldDB" id="B0CQ06"/>
<evidence type="ECO:0000313" key="2">
    <source>
        <dbReference type="EMBL" id="EDR16154.1"/>
    </source>
</evidence>
<name>B0CQ06_LACBS</name>
<evidence type="ECO:0000256" key="1">
    <source>
        <dbReference type="SAM" id="MobiDB-lite"/>
    </source>
</evidence>
<accession>B0CQ06</accession>
<dbReference type="EMBL" id="DS547091">
    <property type="protein sequence ID" value="EDR16154.1"/>
    <property type="molecule type" value="Genomic_DNA"/>
</dbReference>
<organism evidence="3">
    <name type="scientific">Laccaria bicolor (strain S238N-H82 / ATCC MYA-4686)</name>
    <name type="common">Bicoloured deceiver</name>
    <name type="synonym">Laccaria laccata var. bicolor</name>
    <dbReference type="NCBI Taxonomy" id="486041"/>
    <lineage>
        <taxon>Eukaryota</taxon>
        <taxon>Fungi</taxon>
        <taxon>Dikarya</taxon>
        <taxon>Basidiomycota</taxon>
        <taxon>Agaricomycotina</taxon>
        <taxon>Agaricomycetes</taxon>
        <taxon>Agaricomycetidae</taxon>
        <taxon>Agaricales</taxon>
        <taxon>Agaricineae</taxon>
        <taxon>Hydnangiaceae</taxon>
        <taxon>Laccaria</taxon>
    </lineage>
</organism>
<sequence>MLSSIRVAALRRPQPQHLLLRRSLRSSSALWASQGQVKHTSDTYSKEVDATPPSDHTVHRVDPDSDNVQKPHEPPSGYSRAGVKTEEYSSVDYGGKAPLGAKEKGATSTKGSGGSADDTEEDELGLYDEPLL</sequence>
<reference evidence="2 3" key="1">
    <citation type="journal article" date="2008" name="Nature">
        <title>The genome of Laccaria bicolor provides insights into mycorrhizal symbiosis.</title>
        <authorList>
            <person name="Martin F."/>
            <person name="Aerts A."/>
            <person name="Ahren D."/>
            <person name="Brun A."/>
            <person name="Danchin E.G.J."/>
            <person name="Duchaussoy F."/>
            <person name="Gibon J."/>
            <person name="Kohler A."/>
            <person name="Lindquist E."/>
            <person name="Pereda V."/>
            <person name="Salamov A."/>
            <person name="Shapiro H.J."/>
            <person name="Wuyts J."/>
            <person name="Blaudez D."/>
            <person name="Buee M."/>
            <person name="Brokstein P."/>
            <person name="Canbaeck B."/>
            <person name="Cohen D."/>
            <person name="Courty P.E."/>
            <person name="Coutinho P.M."/>
            <person name="Delaruelle C."/>
            <person name="Detter J.C."/>
            <person name="Deveau A."/>
            <person name="DiFazio S."/>
            <person name="Duplessis S."/>
            <person name="Fraissinet-Tachet L."/>
            <person name="Lucic E."/>
            <person name="Frey-Klett P."/>
            <person name="Fourrey C."/>
            <person name="Feussner I."/>
            <person name="Gay G."/>
            <person name="Grimwood J."/>
            <person name="Hoegger P.J."/>
            <person name="Jain P."/>
            <person name="Kilaru S."/>
            <person name="Labbe J."/>
            <person name="Lin Y.C."/>
            <person name="Legue V."/>
            <person name="Le Tacon F."/>
            <person name="Marmeisse R."/>
            <person name="Melayah D."/>
            <person name="Montanini B."/>
            <person name="Muratet M."/>
            <person name="Nehls U."/>
            <person name="Niculita-Hirzel H."/>
            <person name="Oudot-Le Secq M.P."/>
            <person name="Peter M."/>
            <person name="Quesneville H."/>
            <person name="Rajashekar B."/>
            <person name="Reich M."/>
            <person name="Rouhier N."/>
            <person name="Schmutz J."/>
            <person name="Yin T."/>
            <person name="Chalot M."/>
            <person name="Henrissat B."/>
            <person name="Kuees U."/>
            <person name="Lucas S."/>
            <person name="Van de Peer Y."/>
            <person name="Podila G.K."/>
            <person name="Polle A."/>
            <person name="Pukkila P.J."/>
            <person name="Richardson P.M."/>
            <person name="Rouze P."/>
            <person name="Sanders I.R."/>
            <person name="Stajich J.E."/>
            <person name="Tunlid A."/>
            <person name="Tuskan G."/>
            <person name="Grigoriev I.V."/>
        </authorList>
    </citation>
    <scope>NUCLEOTIDE SEQUENCE [LARGE SCALE GENOMIC DNA]</scope>
    <source>
        <strain evidence="3">S238N-H82 / ATCC MYA-4686</strain>
    </source>
</reference>
<evidence type="ECO:0000313" key="3">
    <source>
        <dbReference type="Proteomes" id="UP000001194"/>
    </source>
</evidence>
<dbReference type="GeneID" id="6069831"/>
<feature type="region of interest" description="Disordered" evidence="1">
    <location>
        <begin position="26"/>
        <end position="132"/>
    </location>
</feature>
<dbReference type="RefSeq" id="XP_001874362.1">
    <property type="nucleotide sequence ID" value="XM_001874327.1"/>
</dbReference>
<dbReference type="InParanoid" id="B0CQ06"/>
<dbReference type="KEGG" id="lbc:LACBIDRAFT_321386"/>
<dbReference type="HOGENOM" id="CLU_2073535_0_0_1"/>
<dbReference type="OrthoDB" id="2687798at2759"/>
<proteinExistence type="predicted"/>
<protein>
    <submittedName>
        <fullName evidence="2">Predicted protein</fullName>
    </submittedName>
</protein>
<keyword evidence="3" id="KW-1185">Reference proteome</keyword>
<gene>
    <name evidence="2" type="ORF">LACBIDRAFT_321386</name>
</gene>
<feature type="compositionally biased region" description="Acidic residues" evidence="1">
    <location>
        <begin position="117"/>
        <end position="132"/>
    </location>
</feature>
<dbReference type="Proteomes" id="UP000001194">
    <property type="component" value="Unassembled WGS sequence"/>
</dbReference>
<feature type="compositionally biased region" description="Basic and acidic residues" evidence="1">
    <location>
        <begin position="56"/>
        <end position="73"/>
    </location>
</feature>
<feature type="compositionally biased region" description="Basic and acidic residues" evidence="1">
    <location>
        <begin position="39"/>
        <end position="49"/>
    </location>
</feature>